<evidence type="ECO:0000313" key="2">
    <source>
        <dbReference type="Proteomes" id="UP000666915"/>
    </source>
</evidence>
<dbReference type="RefSeq" id="WP_208271988.1">
    <property type="nucleotide sequence ID" value="NZ_BAAAGM010000048.1"/>
</dbReference>
<accession>A0ABS3RBS9</accession>
<gene>
    <name evidence="1" type="ORF">J4557_39805</name>
</gene>
<name>A0ABS3RBS9_9ACTN</name>
<reference evidence="1 2" key="1">
    <citation type="submission" date="2021-03" db="EMBL/GenBank/DDBJ databases">
        <authorList>
            <person name="Kanchanasin P."/>
            <person name="Saeng-In P."/>
            <person name="Phongsopitanun W."/>
            <person name="Yuki M."/>
            <person name="Kudo T."/>
            <person name="Ohkuma M."/>
            <person name="Tanasupawat S."/>
        </authorList>
    </citation>
    <scope>NUCLEOTIDE SEQUENCE [LARGE SCALE GENOMIC DNA]</scope>
    <source>
        <strain evidence="1 2">L46</strain>
    </source>
</reference>
<dbReference type="EMBL" id="JAGEOK010000035">
    <property type="protein sequence ID" value="MBO2443689.1"/>
    <property type="molecule type" value="Genomic_DNA"/>
</dbReference>
<proteinExistence type="predicted"/>
<keyword evidence="2" id="KW-1185">Reference proteome</keyword>
<sequence length="272" mass="28902">MSYDPSVRTDVPPPGELWARGVVKAMLAPYLDDRAGRLHVDGGGLRTDDIGNGYWALRWVEGGRAVLYGYDNDYPDTHIQDLPADLLAGGPAWLPWEWLQDLLVKEGWSVAFLRWWDGSWAGAPIPEDVDDGLPIILADDAVSMDGIIGEDGSPSAGAHRDLMRAVTSGTVDQAAVEALLAALDLRGGDAREALDVAARAGVTRDAVLPELPAGQGEPPGRRVPVVNDDHLPAVTAMAAREGVRIDEPSGGAPLATVPPRFCFNGPERAPAP</sequence>
<evidence type="ECO:0000313" key="1">
    <source>
        <dbReference type="EMBL" id="MBO2443689.1"/>
    </source>
</evidence>
<organism evidence="1 2">
    <name type="scientific">Actinomadura nitritigenes</name>
    <dbReference type="NCBI Taxonomy" id="134602"/>
    <lineage>
        <taxon>Bacteria</taxon>
        <taxon>Bacillati</taxon>
        <taxon>Actinomycetota</taxon>
        <taxon>Actinomycetes</taxon>
        <taxon>Streptosporangiales</taxon>
        <taxon>Thermomonosporaceae</taxon>
        <taxon>Actinomadura</taxon>
    </lineage>
</organism>
<dbReference type="Proteomes" id="UP000666915">
    <property type="component" value="Unassembled WGS sequence"/>
</dbReference>
<comment type="caution">
    <text evidence="1">The sequence shown here is derived from an EMBL/GenBank/DDBJ whole genome shotgun (WGS) entry which is preliminary data.</text>
</comment>
<protein>
    <submittedName>
        <fullName evidence="1">Uncharacterized protein</fullName>
    </submittedName>
</protein>